<protein>
    <submittedName>
        <fullName evidence="2">Uncharacterized protein</fullName>
    </submittedName>
</protein>
<reference evidence="2" key="1">
    <citation type="submission" date="2022-09" db="EMBL/GenBank/DDBJ databases">
        <title>Streptomyces vinaceusdrappus strain AC-40.</title>
        <authorList>
            <person name="Sedeek A.M."/>
            <person name="Salah I."/>
            <person name="Kamel H.L."/>
            <person name="Soltan M.A."/>
            <person name="Elsayed T.R."/>
        </authorList>
    </citation>
    <scope>NUCLEOTIDE SEQUENCE</scope>
    <source>
        <strain evidence="2">AC-40</strain>
    </source>
</reference>
<dbReference type="RefSeq" id="WP_261698453.1">
    <property type="nucleotide sequence ID" value="NZ_CP104697.1"/>
</dbReference>
<feature type="region of interest" description="Disordered" evidence="1">
    <location>
        <begin position="1"/>
        <end position="43"/>
    </location>
</feature>
<evidence type="ECO:0000313" key="2">
    <source>
        <dbReference type="EMBL" id="UXI77148.1"/>
    </source>
</evidence>
<evidence type="ECO:0000256" key="1">
    <source>
        <dbReference type="SAM" id="MobiDB-lite"/>
    </source>
</evidence>
<accession>A0ABY6BNL6</accession>
<evidence type="ECO:0000313" key="3">
    <source>
        <dbReference type="Proteomes" id="UP001064390"/>
    </source>
</evidence>
<name>A0ABY6BNL6_9ACTN</name>
<organism evidence="2 3">
    <name type="scientific">Streptomyces vinaceusdrappus</name>
    <dbReference type="NCBI Taxonomy" id="67376"/>
    <lineage>
        <taxon>Bacteria</taxon>
        <taxon>Bacillati</taxon>
        <taxon>Actinomycetota</taxon>
        <taxon>Actinomycetes</taxon>
        <taxon>Kitasatosporales</taxon>
        <taxon>Streptomycetaceae</taxon>
        <taxon>Streptomyces</taxon>
        <taxon>Streptomyces rochei group</taxon>
    </lineage>
</organism>
<gene>
    <name evidence="2" type="ORF">N6Q81_03310</name>
</gene>
<keyword evidence="3" id="KW-1185">Reference proteome</keyword>
<dbReference type="Proteomes" id="UP001064390">
    <property type="component" value="Chromosome"/>
</dbReference>
<feature type="non-terminal residue" evidence="2">
    <location>
        <position position="79"/>
    </location>
</feature>
<sequence>MKHLRRKEKRGGSECHASQCRTPLSPPECGIASNEVPDTPTENAMNVIGSKDVNAADGRGKAKGNMIGTRSATVALGAV</sequence>
<dbReference type="EMBL" id="CP104697">
    <property type="protein sequence ID" value="UXI77148.1"/>
    <property type="molecule type" value="Genomic_DNA"/>
</dbReference>
<proteinExistence type="predicted"/>